<gene>
    <name evidence="2" type="ORF">HRJ53_26765</name>
</gene>
<evidence type="ECO:0000313" key="3">
    <source>
        <dbReference type="Proteomes" id="UP000567293"/>
    </source>
</evidence>
<evidence type="ECO:0000313" key="2">
    <source>
        <dbReference type="EMBL" id="MBA0088606.1"/>
    </source>
</evidence>
<dbReference type="Proteomes" id="UP000567293">
    <property type="component" value="Unassembled WGS sequence"/>
</dbReference>
<reference evidence="2" key="1">
    <citation type="submission" date="2020-06" db="EMBL/GenBank/DDBJ databases">
        <title>Legume-microbial interactions unlock mineral nutrients during tropical forest succession.</title>
        <authorList>
            <person name="Epihov D.Z."/>
        </authorList>
    </citation>
    <scope>NUCLEOTIDE SEQUENCE [LARGE SCALE GENOMIC DNA]</scope>
    <source>
        <strain evidence="2">Pan2503</strain>
    </source>
</reference>
<dbReference type="EMBL" id="JACDQQ010002589">
    <property type="protein sequence ID" value="MBA0088606.1"/>
    <property type="molecule type" value="Genomic_DNA"/>
</dbReference>
<sequence>MFELIRDYGPEAVASAVQKAHAARAFGADYIANILRQQQTRRDVQPPVRLRQPELNELATDPLSLAEYDALILQPRKESHDLPSSETESTQSDDDEPTTRSDSRRRGE</sequence>
<proteinExistence type="predicted"/>
<dbReference type="AlphaFoldDB" id="A0A7V8T032"/>
<organism evidence="2 3">
    <name type="scientific">Candidatus Acidiferrum panamense</name>
    <dbReference type="NCBI Taxonomy" id="2741543"/>
    <lineage>
        <taxon>Bacteria</taxon>
        <taxon>Pseudomonadati</taxon>
        <taxon>Acidobacteriota</taxon>
        <taxon>Terriglobia</taxon>
        <taxon>Candidatus Acidiferrales</taxon>
        <taxon>Candidatus Acidiferrum</taxon>
    </lineage>
</organism>
<keyword evidence="3" id="KW-1185">Reference proteome</keyword>
<protein>
    <submittedName>
        <fullName evidence="2">Uncharacterized protein</fullName>
    </submittedName>
</protein>
<feature type="region of interest" description="Disordered" evidence="1">
    <location>
        <begin position="72"/>
        <end position="108"/>
    </location>
</feature>
<accession>A0A7V8T032</accession>
<feature type="compositionally biased region" description="Basic and acidic residues" evidence="1">
    <location>
        <begin position="97"/>
        <end position="108"/>
    </location>
</feature>
<evidence type="ECO:0000256" key="1">
    <source>
        <dbReference type="SAM" id="MobiDB-lite"/>
    </source>
</evidence>
<name>A0A7V8T032_9BACT</name>
<comment type="caution">
    <text evidence="2">The sequence shown here is derived from an EMBL/GenBank/DDBJ whole genome shotgun (WGS) entry which is preliminary data.</text>
</comment>